<keyword evidence="3 4" id="KW-0808">Transferase</keyword>
<name>A0A8S0VWA2_9FIRM</name>
<evidence type="ECO:0000256" key="3">
    <source>
        <dbReference type="ARBA" id="ARBA00022679"/>
    </source>
</evidence>
<organism evidence="4">
    <name type="scientific">Acididesulfobacillus acetoxydans</name>
    <dbReference type="NCBI Taxonomy" id="1561005"/>
    <lineage>
        <taxon>Bacteria</taxon>
        <taxon>Bacillati</taxon>
        <taxon>Bacillota</taxon>
        <taxon>Clostridia</taxon>
        <taxon>Eubacteriales</taxon>
        <taxon>Peptococcaceae</taxon>
        <taxon>Acididesulfobacillus</taxon>
    </lineage>
</organism>
<accession>A0A8S0VWA2</accession>
<dbReference type="GO" id="GO:0043834">
    <property type="term" value="F:trimethylamine methyltransferase activity"/>
    <property type="evidence" value="ECO:0007669"/>
    <property type="project" value="UniProtKB-EC"/>
</dbReference>
<keyword evidence="2 4" id="KW-0489">Methyltransferase</keyword>
<dbReference type="EMBL" id="CDGJ01000132">
    <property type="protein sequence ID" value="CEJ09394.1"/>
    <property type="molecule type" value="Genomic_DNA"/>
</dbReference>
<dbReference type="InterPro" id="IPR038601">
    <property type="entry name" value="MttB-like_sf"/>
</dbReference>
<sequence length="493" mass="53812">MTKSQYVRANYQVNATPQFHVLSEHQCENIYYGALEALERTGAEVHSRTALEIFRQGGCRVDGNRVRFPTRLVERAVSSTPSRVVISDRHGHRSMFLEGSNVYYGPGPTNTYTLDPFTGERRRPKKSDTVRAGIVCDALPNIAYAMDNGTPMDVTPTLADVHAFQALLENTVKPIIHWGFGIEQYQDIVEMAAAVAGGLAELQRNPFIVLYSESSPPLRHSEEAIDKAIFAAKTDIPVIYTPCTFAGGVAPATMAGSLVISVADFLVGLVAGQLVREGASFIMGGLISTMDMSSSILSYGATELSLLSAGLTDVARHMKIPMFSTGGCSDSKVIDVQTGIEAAFSILIAGLSGASIVHDCNYMEYGATGSLELMVMDDEIIGMVKRILEGIEVDDEHLAVDVIDAVGPGGHFLGEMHTMAHFRDFWAPTLINRLRYDGWKAEGSKTMGQRIREKTQNIINTHKPEKLPDEVLRQIQTVVDRAEAREAAKKISK</sequence>
<reference evidence="4" key="2">
    <citation type="submission" date="2020-01" db="EMBL/GenBank/DDBJ databases">
        <authorList>
            <person name="Hornung B."/>
        </authorList>
    </citation>
    <scope>NUCLEOTIDE SEQUENCE</scope>
    <source>
        <strain evidence="4">PacBioINE</strain>
    </source>
</reference>
<dbReference type="InterPro" id="IPR010426">
    <property type="entry name" value="MTTB_MeTrfase"/>
</dbReference>
<dbReference type="GO" id="GO:0032259">
    <property type="term" value="P:methylation"/>
    <property type="evidence" value="ECO:0007669"/>
    <property type="project" value="UniProtKB-KW"/>
</dbReference>
<dbReference type="GO" id="GO:0015948">
    <property type="term" value="P:methanogenesis"/>
    <property type="evidence" value="ECO:0007669"/>
    <property type="project" value="InterPro"/>
</dbReference>
<dbReference type="EMBL" id="LR746496">
    <property type="protein sequence ID" value="CAA7600613.1"/>
    <property type="molecule type" value="Genomic_DNA"/>
</dbReference>
<dbReference type="Proteomes" id="UP001071230">
    <property type="component" value="Unassembled WGS sequence"/>
</dbReference>
<dbReference type="RefSeq" id="WP_240984261.1">
    <property type="nucleotide sequence ID" value="NZ_CDGJ01000132.1"/>
</dbReference>
<evidence type="ECO:0000313" key="4">
    <source>
        <dbReference type="EMBL" id="CAA7600613.1"/>
    </source>
</evidence>
<protein>
    <submittedName>
        <fullName evidence="5">Trimethylamine methyltransferase MttB</fullName>
        <ecNumber evidence="4 5">2.1.1.250</ecNumber>
    </submittedName>
    <submittedName>
        <fullName evidence="4">Trimethylamine-corrinoid protein Co-methyltransferase</fullName>
    </submittedName>
</protein>
<reference evidence="5" key="1">
    <citation type="submission" date="2014-11" db="EMBL/GenBank/DDBJ databases">
        <authorList>
            <person name="Hornung B.V."/>
        </authorList>
    </citation>
    <scope>NUCLEOTIDE SEQUENCE</scope>
    <source>
        <strain evidence="5">INE</strain>
    </source>
</reference>
<evidence type="ECO:0000313" key="6">
    <source>
        <dbReference type="Proteomes" id="UP001071230"/>
    </source>
</evidence>
<evidence type="ECO:0000256" key="2">
    <source>
        <dbReference type="ARBA" id="ARBA00022603"/>
    </source>
</evidence>
<proteinExistence type="inferred from homology"/>
<dbReference type="AlphaFoldDB" id="A0A8S0VWA2"/>
<dbReference type="EC" id="2.1.1.250" evidence="4 5"/>
<dbReference type="Pfam" id="PF06253">
    <property type="entry name" value="MTTB"/>
    <property type="match status" value="1"/>
</dbReference>
<dbReference type="Gene3D" id="3.20.20.480">
    <property type="entry name" value="Trimethylamine methyltransferase-like"/>
    <property type="match status" value="1"/>
</dbReference>
<dbReference type="Proteomes" id="UP000836597">
    <property type="component" value="Chromosome"/>
</dbReference>
<evidence type="ECO:0000313" key="5">
    <source>
        <dbReference type="EMBL" id="CEJ09394.1"/>
    </source>
</evidence>
<keyword evidence="6" id="KW-1185">Reference proteome</keyword>
<gene>
    <name evidence="4" type="ORF">DEACI_1266</name>
    <name evidence="5" type="ORF">DEACI_3878</name>
</gene>
<dbReference type="KEGG" id="aacx:DEACI_1266"/>
<evidence type="ECO:0000256" key="1">
    <source>
        <dbReference type="ARBA" id="ARBA00007137"/>
    </source>
</evidence>
<comment type="similarity">
    <text evidence="1">Belongs to the trimethylamine methyltransferase family.</text>
</comment>